<reference evidence="5 6" key="1">
    <citation type="journal article" date="2019" name="Sci. Rep.">
        <title>Comparative genomics of chytrid fungi reveal insights into the obligate biotrophic and pathogenic lifestyle of Synchytrium endobioticum.</title>
        <authorList>
            <person name="van de Vossenberg B.T.L.H."/>
            <person name="Warris S."/>
            <person name="Nguyen H.D.T."/>
            <person name="van Gent-Pelzer M.P.E."/>
            <person name="Joly D.L."/>
            <person name="van de Geest H.C."/>
            <person name="Bonants P.J.M."/>
            <person name="Smith D.S."/>
            <person name="Levesque C.A."/>
            <person name="van der Lee T.A.J."/>
        </authorList>
    </citation>
    <scope>NUCLEOTIDE SEQUENCE [LARGE SCALE GENOMIC DNA]</scope>
    <source>
        <strain evidence="4 6">LEV6574</strain>
        <strain evidence="3 5">MB42</strain>
    </source>
</reference>
<dbReference type="Proteomes" id="UP000320475">
    <property type="component" value="Unassembled WGS sequence"/>
</dbReference>
<evidence type="ECO:0000313" key="6">
    <source>
        <dbReference type="Proteomes" id="UP000320475"/>
    </source>
</evidence>
<feature type="signal peptide" evidence="2">
    <location>
        <begin position="1"/>
        <end position="19"/>
    </location>
</feature>
<evidence type="ECO:0000313" key="5">
    <source>
        <dbReference type="Proteomes" id="UP000317494"/>
    </source>
</evidence>
<feature type="region of interest" description="Disordered" evidence="1">
    <location>
        <begin position="435"/>
        <end position="456"/>
    </location>
</feature>
<comment type="caution">
    <text evidence="3">The sequence shown here is derived from an EMBL/GenBank/DDBJ whole genome shotgun (WGS) entry which is preliminary data.</text>
</comment>
<feature type="compositionally biased region" description="Low complexity" evidence="1">
    <location>
        <begin position="435"/>
        <end position="445"/>
    </location>
</feature>
<name>A0A507CDG9_9FUNG</name>
<sequence length="491" mass="54644">MKTLAIVTISLCWTSIALAAYKPRFSDLLTPWRHNAVRTSVSPYNYKKKEVRTWGDLKEFLKIGLNHMEQLRSKFLKAAEGWESRDTYGTTVRAAIVRQLACELDHLTATDDSLGLPFNDLRRLADFLAFVPAEQQSEMLKRMKNFGQSRLISRLLLGEYRAGITLHRILKPGALTQKEADRVKLTKLRPEITTIRNAILSRKDGYNRLIEKFPRASDKAVNDKGKSPMGYYGQTSADQCEPQVHPFPFSAGYIPKDLDPEVPQLPQFDANNIYAGDWWDNECLVTQGGDSDRRSQPEASTLQNQELYGGTSGLGHNYHQYDHGAGYTSASQVYAPMDDTPAYCGGQTSAYEVGPQNHPFLFPEPTHPSYFQQDLYTRVDQPSRFDNDYMNGGDSCDNEWALNQGGGSDGAYLPYQLEASTLGYQDFGGGASGVSHGAGHSSVSGDLNLMNPRNQGSDIVQTSVQGMLAHSDVHHTLSKSGTGPQYRHIQK</sequence>
<dbReference type="Proteomes" id="UP000317494">
    <property type="component" value="Unassembled WGS sequence"/>
</dbReference>
<accession>A0A507CDG9</accession>
<dbReference type="EMBL" id="QEAM01000481">
    <property type="protein sequence ID" value="TPX39440.1"/>
    <property type="molecule type" value="Genomic_DNA"/>
</dbReference>
<protein>
    <submittedName>
        <fullName evidence="3">Uncharacterized protein</fullName>
    </submittedName>
</protein>
<organism evidence="3 5">
    <name type="scientific">Synchytrium endobioticum</name>
    <dbReference type="NCBI Taxonomy" id="286115"/>
    <lineage>
        <taxon>Eukaryota</taxon>
        <taxon>Fungi</taxon>
        <taxon>Fungi incertae sedis</taxon>
        <taxon>Chytridiomycota</taxon>
        <taxon>Chytridiomycota incertae sedis</taxon>
        <taxon>Chytridiomycetes</taxon>
        <taxon>Synchytriales</taxon>
        <taxon>Synchytriaceae</taxon>
        <taxon>Synchytrium</taxon>
    </lineage>
</organism>
<evidence type="ECO:0000256" key="1">
    <source>
        <dbReference type="SAM" id="MobiDB-lite"/>
    </source>
</evidence>
<evidence type="ECO:0000313" key="4">
    <source>
        <dbReference type="EMBL" id="TPX39440.1"/>
    </source>
</evidence>
<evidence type="ECO:0000313" key="3">
    <source>
        <dbReference type="EMBL" id="TPX37388.1"/>
    </source>
</evidence>
<proteinExistence type="predicted"/>
<keyword evidence="2" id="KW-0732">Signal</keyword>
<feature type="chain" id="PRO_5033463780" evidence="2">
    <location>
        <begin position="20"/>
        <end position="491"/>
    </location>
</feature>
<keyword evidence="5" id="KW-1185">Reference proteome</keyword>
<dbReference type="AlphaFoldDB" id="A0A507CDG9"/>
<dbReference type="VEuPathDB" id="FungiDB:SeMB42_g06905"/>
<dbReference type="EMBL" id="QEAN01000426">
    <property type="protein sequence ID" value="TPX37388.1"/>
    <property type="molecule type" value="Genomic_DNA"/>
</dbReference>
<evidence type="ECO:0000256" key="2">
    <source>
        <dbReference type="SAM" id="SignalP"/>
    </source>
</evidence>
<gene>
    <name evidence="4" type="ORF">SeLEV6574_g07212</name>
    <name evidence="3" type="ORF">SeMB42_g06905</name>
</gene>